<dbReference type="Proteomes" id="UP000029990">
    <property type="component" value="Unassembled WGS sequence"/>
</dbReference>
<feature type="domain" description="DUF8185" evidence="2">
    <location>
        <begin position="119"/>
        <end position="252"/>
    </location>
</feature>
<organism evidence="3 4">
    <name type="scientific">Knoellia flava TL1</name>
    <dbReference type="NCBI Taxonomy" id="1385518"/>
    <lineage>
        <taxon>Bacteria</taxon>
        <taxon>Bacillati</taxon>
        <taxon>Actinomycetota</taxon>
        <taxon>Actinomycetes</taxon>
        <taxon>Micrococcales</taxon>
        <taxon>Intrasporangiaceae</taxon>
        <taxon>Knoellia</taxon>
    </lineage>
</organism>
<evidence type="ECO:0000313" key="4">
    <source>
        <dbReference type="Proteomes" id="UP000029990"/>
    </source>
</evidence>
<keyword evidence="4" id="KW-1185">Reference proteome</keyword>
<evidence type="ECO:0000259" key="1">
    <source>
        <dbReference type="Pfam" id="PF26035"/>
    </source>
</evidence>
<dbReference type="Pfam" id="PF26035">
    <property type="entry name" value="DUF8010"/>
    <property type="match status" value="1"/>
</dbReference>
<feature type="domain" description="DUF8010" evidence="1">
    <location>
        <begin position="11"/>
        <end position="113"/>
    </location>
</feature>
<sequence>MVAPVSGSVVSELVLADAESLQDLGRYAARARALDADGAVRLQAVGPVLASWVCVLPGSGLMGTGTTLGLRTSALDVPAELDVVVPLAAVSDRVARPGERAVLPVPPMTVSVAWAAVSPPRSGWQVVGSVGSEALQRVASEGIAEVADGTPDGAGSAAVAALRERVWGRVVPLASSTADPVADVAGVAGDLARTNGDRVGGDEGADSPAYPAALAFAAYALGFLTLGGESTLSTNGRWTRLTTPAGHALTRR</sequence>
<dbReference type="EMBL" id="AVPI01000013">
    <property type="protein sequence ID" value="KGN33045.1"/>
    <property type="molecule type" value="Genomic_DNA"/>
</dbReference>
<dbReference type="InterPro" id="IPR058498">
    <property type="entry name" value="DUF8185"/>
</dbReference>
<gene>
    <name evidence="3" type="ORF">N798_06530</name>
</gene>
<proteinExistence type="predicted"/>
<dbReference type="InterPro" id="IPR058323">
    <property type="entry name" value="DUF8010"/>
</dbReference>
<protein>
    <submittedName>
        <fullName evidence="3">Uncharacterized protein</fullName>
    </submittedName>
</protein>
<evidence type="ECO:0000313" key="3">
    <source>
        <dbReference type="EMBL" id="KGN33045.1"/>
    </source>
</evidence>
<name>A0ABR4XFA5_9MICO</name>
<comment type="caution">
    <text evidence="3">The sequence shown here is derived from an EMBL/GenBank/DDBJ whole genome shotgun (WGS) entry which is preliminary data.</text>
</comment>
<accession>A0ABR4XFA5</accession>
<reference evidence="3 4" key="1">
    <citation type="submission" date="2013-08" db="EMBL/GenBank/DDBJ databases">
        <title>The genome sequence of Knoellia flava.</title>
        <authorList>
            <person name="Zhu W."/>
            <person name="Wang G."/>
        </authorList>
    </citation>
    <scope>NUCLEOTIDE SEQUENCE [LARGE SCALE GENOMIC DNA]</scope>
    <source>
        <strain evidence="3 4">TL1</strain>
    </source>
</reference>
<dbReference type="Pfam" id="PF26572">
    <property type="entry name" value="DUF8185"/>
    <property type="match status" value="1"/>
</dbReference>
<evidence type="ECO:0000259" key="2">
    <source>
        <dbReference type="Pfam" id="PF26572"/>
    </source>
</evidence>